<comment type="caution">
    <text evidence="1">The sequence shown here is derived from an EMBL/GenBank/DDBJ whole genome shotgun (WGS) entry which is preliminary data.</text>
</comment>
<evidence type="ECO:0000313" key="2">
    <source>
        <dbReference type="Proteomes" id="UP000310108"/>
    </source>
</evidence>
<proteinExistence type="predicted"/>
<dbReference type="EMBL" id="PJEX01000108">
    <property type="protein sequence ID" value="TKW55190.1"/>
    <property type="molecule type" value="Genomic_DNA"/>
</dbReference>
<sequence>MLTEQELANMMLLAAAAAAKSDTPDDGEAVPCTSQHVQSGYRVSAVCLSSTTPGLPAAEDPSRAYDGVTEPGASRTEVFWGETHQQHGHGSLTLLFLDDCICLPAEETADGALLSGPCGLSDLMLCVEDAI</sequence>
<keyword evidence="2" id="KW-1185">Reference proteome</keyword>
<dbReference type="AlphaFoldDB" id="A0A4U6XH14"/>
<evidence type="ECO:0000313" key="1">
    <source>
        <dbReference type="EMBL" id="TKW55190.1"/>
    </source>
</evidence>
<protein>
    <submittedName>
        <fullName evidence="1">Uncharacterized protein</fullName>
    </submittedName>
</protein>
<accession>A0A4U6XH14</accession>
<organism evidence="1 2">
    <name type="scientific">Colletotrichum tanaceti</name>
    <dbReference type="NCBI Taxonomy" id="1306861"/>
    <lineage>
        <taxon>Eukaryota</taxon>
        <taxon>Fungi</taxon>
        <taxon>Dikarya</taxon>
        <taxon>Ascomycota</taxon>
        <taxon>Pezizomycotina</taxon>
        <taxon>Sordariomycetes</taxon>
        <taxon>Hypocreomycetidae</taxon>
        <taxon>Glomerellales</taxon>
        <taxon>Glomerellaceae</taxon>
        <taxon>Colletotrichum</taxon>
        <taxon>Colletotrichum destructivum species complex</taxon>
    </lineage>
</organism>
<dbReference type="Proteomes" id="UP000310108">
    <property type="component" value="Unassembled WGS sequence"/>
</dbReference>
<name>A0A4U6XH14_9PEZI</name>
<reference evidence="1 2" key="1">
    <citation type="journal article" date="2019" name="PLoS ONE">
        <title>Comparative genome analysis indicates high evolutionary potential of pathogenicity genes in Colletotrichum tanaceti.</title>
        <authorList>
            <person name="Lelwala R.V."/>
            <person name="Korhonen P.K."/>
            <person name="Young N.D."/>
            <person name="Scott J.B."/>
            <person name="Ades P.A."/>
            <person name="Gasser R.B."/>
            <person name="Taylor P.W.J."/>
        </authorList>
    </citation>
    <scope>NUCLEOTIDE SEQUENCE [LARGE SCALE GENOMIC DNA]</scope>
    <source>
        <strain evidence="1">BRIP57314</strain>
    </source>
</reference>
<gene>
    <name evidence="1" type="ORF">CTA1_1264</name>
</gene>